<dbReference type="Proteomes" id="UP000318801">
    <property type="component" value="Unassembled WGS sequence"/>
</dbReference>
<name>A0A506UB36_9HYPH</name>
<evidence type="ECO:0000256" key="3">
    <source>
        <dbReference type="ARBA" id="ARBA00023163"/>
    </source>
</evidence>
<feature type="domain" description="HTH marR-type" evidence="4">
    <location>
        <begin position="11"/>
        <end position="148"/>
    </location>
</feature>
<dbReference type="Gene3D" id="1.10.10.10">
    <property type="entry name" value="Winged helix-like DNA-binding domain superfamily/Winged helix DNA-binding domain"/>
    <property type="match status" value="1"/>
</dbReference>
<evidence type="ECO:0000313" key="6">
    <source>
        <dbReference type="Proteomes" id="UP000318801"/>
    </source>
</evidence>
<evidence type="ECO:0000313" key="5">
    <source>
        <dbReference type="EMBL" id="TPW30586.1"/>
    </source>
</evidence>
<dbReference type="SUPFAM" id="SSF46785">
    <property type="entry name" value="Winged helix' DNA-binding domain"/>
    <property type="match status" value="1"/>
</dbReference>
<proteinExistence type="predicted"/>
<keyword evidence="1" id="KW-0805">Transcription regulation</keyword>
<dbReference type="GO" id="GO:0003677">
    <property type="term" value="F:DNA binding"/>
    <property type="evidence" value="ECO:0007669"/>
    <property type="project" value="UniProtKB-KW"/>
</dbReference>
<organism evidence="5 6">
    <name type="scientific">Martelella alba</name>
    <dbReference type="NCBI Taxonomy" id="2590451"/>
    <lineage>
        <taxon>Bacteria</taxon>
        <taxon>Pseudomonadati</taxon>
        <taxon>Pseudomonadota</taxon>
        <taxon>Alphaproteobacteria</taxon>
        <taxon>Hyphomicrobiales</taxon>
        <taxon>Aurantimonadaceae</taxon>
        <taxon>Martelella</taxon>
    </lineage>
</organism>
<dbReference type="PANTHER" id="PTHR39515">
    <property type="entry name" value="CONSERVED PROTEIN"/>
    <property type="match status" value="1"/>
</dbReference>
<dbReference type="InterPro" id="IPR000835">
    <property type="entry name" value="HTH_MarR-typ"/>
</dbReference>
<keyword evidence="2" id="KW-0238">DNA-binding</keyword>
<comment type="caution">
    <text evidence="5">The sequence shown here is derived from an EMBL/GenBank/DDBJ whole genome shotgun (WGS) entry which is preliminary data.</text>
</comment>
<dbReference type="InterPro" id="IPR036390">
    <property type="entry name" value="WH_DNA-bd_sf"/>
</dbReference>
<sequence length="149" mass="16177">MDDKTDGPLAEESLFSLAENLRRAVGGFVRKVRAEAGTPGSARVETLALLDGFGAMSTSDLARHRGVKHQSMRLVVGELETEGLLIRSPSPSDGRRQLLSLSEEGRLVLEGARASRSEWIAGALAMHLDAEERRVMREAAALLERITRG</sequence>
<dbReference type="InterPro" id="IPR023187">
    <property type="entry name" value="Tscrpt_reg_MarR-type_CS"/>
</dbReference>
<keyword evidence="3" id="KW-0804">Transcription</keyword>
<dbReference type="AlphaFoldDB" id="A0A506UB36"/>
<dbReference type="OrthoDB" id="582199at2"/>
<dbReference type="SMART" id="SM00347">
    <property type="entry name" value="HTH_MARR"/>
    <property type="match status" value="1"/>
</dbReference>
<dbReference type="RefSeq" id="WP_141149157.1">
    <property type="nucleotide sequence ID" value="NZ_VHLG01000005.1"/>
</dbReference>
<dbReference type="PROSITE" id="PS01117">
    <property type="entry name" value="HTH_MARR_1"/>
    <property type="match status" value="1"/>
</dbReference>
<dbReference type="GO" id="GO:0003700">
    <property type="term" value="F:DNA-binding transcription factor activity"/>
    <property type="evidence" value="ECO:0007669"/>
    <property type="project" value="InterPro"/>
</dbReference>
<accession>A0A506UB36</accession>
<dbReference type="PROSITE" id="PS50995">
    <property type="entry name" value="HTH_MARR_2"/>
    <property type="match status" value="1"/>
</dbReference>
<dbReference type="EMBL" id="VHLG01000005">
    <property type="protein sequence ID" value="TPW30586.1"/>
    <property type="molecule type" value="Genomic_DNA"/>
</dbReference>
<protein>
    <submittedName>
        <fullName evidence="5">MarR family transcriptional regulator</fullName>
    </submittedName>
</protein>
<evidence type="ECO:0000256" key="2">
    <source>
        <dbReference type="ARBA" id="ARBA00023125"/>
    </source>
</evidence>
<gene>
    <name evidence="5" type="ORF">FJU08_11510</name>
</gene>
<keyword evidence="6" id="KW-1185">Reference proteome</keyword>
<dbReference type="InterPro" id="IPR036388">
    <property type="entry name" value="WH-like_DNA-bd_sf"/>
</dbReference>
<evidence type="ECO:0000259" key="4">
    <source>
        <dbReference type="PROSITE" id="PS50995"/>
    </source>
</evidence>
<dbReference type="Gene3D" id="1.10.287.100">
    <property type="match status" value="1"/>
</dbReference>
<dbReference type="Pfam" id="PF12802">
    <property type="entry name" value="MarR_2"/>
    <property type="match status" value="1"/>
</dbReference>
<dbReference type="InterPro" id="IPR052526">
    <property type="entry name" value="HTH-type_Bedaq_tolerance"/>
</dbReference>
<evidence type="ECO:0000256" key="1">
    <source>
        <dbReference type="ARBA" id="ARBA00023015"/>
    </source>
</evidence>
<reference evidence="5 6" key="1">
    <citation type="submission" date="2019-06" db="EMBL/GenBank/DDBJ databases">
        <authorList>
            <person name="Li M."/>
        </authorList>
    </citation>
    <scope>NUCLEOTIDE SEQUENCE [LARGE SCALE GENOMIC DNA]</scope>
    <source>
        <strain evidence="5 6">BGMRC2036</strain>
    </source>
</reference>
<dbReference type="PANTHER" id="PTHR39515:SF2">
    <property type="entry name" value="HTH-TYPE TRANSCRIPTIONAL REGULATOR RV0880"/>
    <property type="match status" value="1"/>
</dbReference>